<dbReference type="PANTHER" id="PTHR43908">
    <property type="entry name" value="AT29763P-RELATED"/>
    <property type="match status" value="1"/>
</dbReference>
<protein>
    <recommendedName>
        <fullName evidence="7">J domain-containing protein</fullName>
    </recommendedName>
</protein>
<dbReference type="InterPro" id="IPR001623">
    <property type="entry name" value="DnaJ_domain"/>
</dbReference>
<evidence type="ECO:0000256" key="6">
    <source>
        <dbReference type="SAM" id="MobiDB-lite"/>
    </source>
</evidence>
<dbReference type="CDD" id="cd06257">
    <property type="entry name" value="DnaJ"/>
    <property type="match status" value="1"/>
</dbReference>
<keyword evidence="2" id="KW-0812">Transmembrane</keyword>
<dbReference type="AlphaFoldDB" id="A0A8J8T1Z3"/>
<dbReference type="Proteomes" id="UP000785679">
    <property type="component" value="Unassembled WGS sequence"/>
</dbReference>
<comment type="caution">
    <text evidence="8">The sequence shown here is derived from an EMBL/GenBank/DDBJ whole genome shotgun (WGS) entry which is preliminary data.</text>
</comment>
<dbReference type="InterPro" id="IPR018253">
    <property type="entry name" value="DnaJ_domain_CS"/>
</dbReference>
<dbReference type="PROSITE" id="PS50076">
    <property type="entry name" value="DNAJ_2"/>
    <property type="match status" value="1"/>
</dbReference>
<dbReference type="PANTHER" id="PTHR43908:SF3">
    <property type="entry name" value="AT29763P-RELATED"/>
    <property type="match status" value="1"/>
</dbReference>
<evidence type="ECO:0000256" key="4">
    <source>
        <dbReference type="ARBA" id="ARBA00022989"/>
    </source>
</evidence>
<comment type="subcellular location">
    <subcellularLocation>
        <location evidence="1">Endoplasmic reticulum membrane</location>
        <topology evidence="1">Single-pass membrane protein</topology>
    </subcellularLocation>
</comment>
<dbReference type="SUPFAM" id="SSF46565">
    <property type="entry name" value="Chaperone J-domain"/>
    <property type="match status" value="1"/>
</dbReference>
<dbReference type="Pfam" id="PF00226">
    <property type="entry name" value="DnaJ"/>
    <property type="match status" value="1"/>
</dbReference>
<dbReference type="EMBL" id="RRYP01009704">
    <property type="protein sequence ID" value="TNV78875.1"/>
    <property type="molecule type" value="Genomic_DNA"/>
</dbReference>
<dbReference type="Pfam" id="PF09320">
    <property type="entry name" value="DUF1977"/>
    <property type="match status" value="1"/>
</dbReference>
<feature type="region of interest" description="Disordered" evidence="6">
    <location>
        <begin position="165"/>
        <end position="254"/>
    </location>
</feature>
<dbReference type="InterPro" id="IPR036869">
    <property type="entry name" value="J_dom_sf"/>
</dbReference>
<evidence type="ECO:0000256" key="5">
    <source>
        <dbReference type="ARBA" id="ARBA00023136"/>
    </source>
</evidence>
<evidence type="ECO:0000313" key="9">
    <source>
        <dbReference type="Proteomes" id="UP000785679"/>
    </source>
</evidence>
<dbReference type="GO" id="GO:0005789">
    <property type="term" value="C:endoplasmic reticulum membrane"/>
    <property type="evidence" value="ECO:0007669"/>
    <property type="project" value="UniProtKB-SubCell"/>
</dbReference>
<gene>
    <name evidence="8" type="ORF">FGO68_gene5576</name>
</gene>
<name>A0A8J8T1Z3_HALGN</name>
<feature type="compositionally biased region" description="Basic and acidic residues" evidence="6">
    <location>
        <begin position="378"/>
        <end position="387"/>
    </location>
</feature>
<keyword evidence="9" id="KW-1185">Reference proteome</keyword>
<keyword evidence="4" id="KW-1133">Transmembrane helix</keyword>
<evidence type="ECO:0000256" key="1">
    <source>
        <dbReference type="ARBA" id="ARBA00004389"/>
    </source>
</evidence>
<keyword evidence="3" id="KW-0256">Endoplasmic reticulum</keyword>
<feature type="compositionally biased region" description="Low complexity" evidence="6">
    <location>
        <begin position="220"/>
        <end position="253"/>
    </location>
</feature>
<sequence>MEGQDQTPQYTPEQESLCKGLLTKKDYYDILGVAKTASDDEIKVAYRKLALKMHPDRNRAPSATQAFQKVGQAYACLSDAQQRANYDKYGSEEEYRRASQSSASFYRQDFDAQDIFKAFFGNQGNGGDDLNDLLGGIFQMHQQTVRSSGNGVSFSFSFGGGPTGFSYQTSFGGGGRPQRRQQQQQQRPNLDYFQAQRQQAAQQQQRVYQYQDSSEEENTQQKSASAKRSQQQQRAQQKSQAAQQRQQQQQQQRIFDPNDILDEVTRKVKNTCWGLFKIILCLWLFYVYFLSGSSKSQPVKQESQFSLTKTSIFKHDAFSQNFKLPYYLNDVGLKQAETNPSYKKMIDNNLELRTFYETQHQCSQQTQAKNKAINLANSKRDQAEKQRLLQQAEESPMEKCALQAKYEELRSKSE</sequence>
<feature type="domain" description="J" evidence="7">
    <location>
        <begin position="26"/>
        <end position="90"/>
    </location>
</feature>
<feature type="compositionally biased region" description="Low complexity" evidence="6">
    <location>
        <begin position="180"/>
        <end position="211"/>
    </location>
</feature>
<dbReference type="InterPro" id="IPR015399">
    <property type="entry name" value="DUF1977_DnaJ-like"/>
</dbReference>
<dbReference type="Gene3D" id="1.10.287.110">
    <property type="entry name" value="DnaJ domain"/>
    <property type="match status" value="1"/>
</dbReference>
<dbReference type="InterPro" id="IPR051100">
    <property type="entry name" value="DnaJ_subfamily_B/C"/>
</dbReference>
<dbReference type="SMART" id="SM00271">
    <property type="entry name" value="DnaJ"/>
    <property type="match status" value="1"/>
</dbReference>
<dbReference type="PROSITE" id="PS00636">
    <property type="entry name" value="DNAJ_1"/>
    <property type="match status" value="1"/>
</dbReference>
<dbReference type="OrthoDB" id="552049at2759"/>
<proteinExistence type="predicted"/>
<evidence type="ECO:0000313" key="8">
    <source>
        <dbReference type="EMBL" id="TNV78875.1"/>
    </source>
</evidence>
<evidence type="ECO:0000256" key="3">
    <source>
        <dbReference type="ARBA" id="ARBA00022824"/>
    </source>
</evidence>
<accession>A0A8J8T1Z3</accession>
<dbReference type="PRINTS" id="PR00625">
    <property type="entry name" value="JDOMAIN"/>
</dbReference>
<organism evidence="8 9">
    <name type="scientific">Halteria grandinella</name>
    <dbReference type="NCBI Taxonomy" id="5974"/>
    <lineage>
        <taxon>Eukaryota</taxon>
        <taxon>Sar</taxon>
        <taxon>Alveolata</taxon>
        <taxon>Ciliophora</taxon>
        <taxon>Intramacronucleata</taxon>
        <taxon>Spirotrichea</taxon>
        <taxon>Stichotrichia</taxon>
        <taxon>Sporadotrichida</taxon>
        <taxon>Halteriidae</taxon>
        <taxon>Halteria</taxon>
    </lineage>
</organism>
<evidence type="ECO:0000256" key="2">
    <source>
        <dbReference type="ARBA" id="ARBA00022692"/>
    </source>
</evidence>
<reference evidence="8" key="1">
    <citation type="submission" date="2019-06" db="EMBL/GenBank/DDBJ databases">
        <authorList>
            <person name="Zheng W."/>
        </authorList>
    </citation>
    <scope>NUCLEOTIDE SEQUENCE</scope>
    <source>
        <strain evidence="8">QDHG01</strain>
    </source>
</reference>
<evidence type="ECO:0000259" key="7">
    <source>
        <dbReference type="PROSITE" id="PS50076"/>
    </source>
</evidence>
<feature type="region of interest" description="Disordered" evidence="6">
    <location>
        <begin position="377"/>
        <end position="396"/>
    </location>
</feature>
<keyword evidence="5" id="KW-0472">Membrane</keyword>